<dbReference type="InterPro" id="IPR000627">
    <property type="entry name" value="Intradiol_dOase_C"/>
</dbReference>
<dbReference type="Gene3D" id="2.60.130.10">
    <property type="entry name" value="Aromatic compound dioxygenase"/>
    <property type="match status" value="1"/>
</dbReference>
<reference evidence="6" key="1">
    <citation type="submission" date="2018-09" db="EMBL/GenBank/DDBJ databases">
        <title>Genome sequencing of strain 2DFWR-13.</title>
        <authorList>
            <person name="Heo J."/>
            <person name="Kim S.-J."/>
            <person name="Kwon S.-W."/>
        </authorList>
    </citation>
    <scope>NUCLEOTIDE SEQUENCE [LARGE SCALE GENOMIC DNA]</scope>
    <source>
        <strain evidence="6">2DFWR-13</strain>
    </source>
</reference>
<dbReference type="KEGG" id="lyd:D7I47_08145"/>
<dbReference type="Proteomes" id="UP000278886">
    <property type="component" value="Chromosome"/>
</dbReference>
<accession>A0A387BAR1</accession>
<evidence type="ECO:0000256" key="3">
    <source>
        <dbReference type="ARBA" id="ARBA00023002"/>
    </source>
</evidence>
<dbReference type="InterPro" id="IPR015889">
    <property type="entry name" value="Intradiol_dOase_core"/>
</dbReference>
<dbReference type="NCBIfam" id="TIGR02423">
    <property type="entry name" value="protocat_alph"/>
    <property type="match status" value="1"/>
</dbReference>
<dbReference type="OrthoDB" id="4417174at2"/>
<comment type="similarity">
    <text evidence="1">Belongs to the intradiol ring-cleavage dioxygenase family.</text>
</comment>
<dbReference type="PANTHER" id="PTHR33711:SF9">
    <property type="entry name" value="PROTOCATECHUATE 3,4-DIOXYGENASE ALPHA CHAIN"/>
    <property type="match status" value="1"/>
</dbReference>
<evidence type="ECO:0000256" key="2">
    <source>
        <dbReference type="ARBA" id="ARBA00022964"/>
    </source>
</evidence>
<evidence type="ECO:0000256" key="1">
    <source>
        <dbReference type="ARBA" id="ARBA00007825"/>
    </source>
</evidence>
<name>A0A387BAR1_9MICO</name>
<evidence type="ECO:0000313" key="6">
    <source>
        <dbReference type="Proteomes" id="UP000278886"/>
    </source>
</evidence>
<sequence>MSTEHVPTPGQTVGPFFGFGLPFARGNELVEPGTPGAVRLHGRVVDGAGEGIPDALIELWHAAPDGTIPDATGHLLRDGTFAGFGRAETDRTGGFWFRTLEPGPTEPGAAPFIAVAVFARGLLDRLFTRAYLPGEAAETDPFLARLDPERRDTLVAVREDDGSLRFDIRLQGEGETVFLEFDA</sequence>
<dbReference type="InterPro" id="IPR050770">
    <property type="entry name" value="Intradiol_RC_Dioxygenase"/>
</dbReference>
<dbReference type="EMBL" id="CP032630">
    <property type="protein sequence ID" value="AYF98226.1"/>
    <property type="molecule type" value="Genomic_DNA"/>
</dbReference>
<protein>
    <submittedName>
        <fullName evidence="5">Protocatechuate 3,4-dioxygenase subunit alpha</fullName>
        <ecNumber evidence="5">1.13.11.3</ecNumber>
    </submittedName>
</protein>
<proteinExistence type="inferred from homology"/>
<dbReference type="AlphaFoldDB" id="A0A387BAR1"/>
<dbReference type="EC" id="1.13.11.3" evidence="5"/>
<dbReference type="SUPFAM" id="SSF49482">
    <property type="entry name" value="Aromatic compound dioxygenase"/>
    <property type="match status" value="1"/>
</dbReference>
<dbReference type="PANTHER" id="PTHR33711">
    <property type="entry name" value="DIOXYGENASE, PUTATIVE (AFU_ORTHOLOGUE AFUA_2G02910)-RELATED"/>
    <property type="match status" value="1"/>
</dbReference>
<organism evidence="5 6">
    <name type="scientific">Protaetiibacter intestinalis</name>
    <dbReference type="NCBI Taxonomy" id="2419774"/>
    <lineage>
        <taxon>Bacteria</taxon>
        <taxon>Bacillati</taxon>
        <taxon>Actinomycetota</taxon>
        <taxon>Actinomycetes</taxon>
        <taxon>Micrococcales</taxon>
        <taxon>Microbacteriaceae</taxon>
        <taxon>Protaetiibacter</taxon>
    </lineage>
</organism>
<dbReference type="Pfam" id="PF00775">
    <property type="entry name" value="Dioxygenase_C"/>
    <property type="match status" value="1"/>
</dbReference>
<gene>
    <name evidence="5" type="primary">pcaG</name>
    <name evidence="5" type="ORF">D7I47_08145</name>
</gene>
<evidence type="ECO:0000259" key="4">
    <source>
        <dbReference type="Pfam" id="PF00775"/>
    </source>
</evidence>
<dbReference type="RefSeq" id="WP_120762573.1">
    <property type="nucleotide sequence ID" value="NZ_CP032630.1"/>
</dbReference>
<dbReference type="GO" id="GO:0018578">
    <property type="term" value="F:protocatechuate 3,4-dioxygenase activity"/>
    <property type="evidence" value="ECO:0007669"/>
    <property type="project" value="UniProtKB-EC"/>
</dbReference>
<keyword evidence="2 5" id="KW-0223">Dioxygenase</keyword>
<keyword evidence="6" id="KW-1185">Reference proteome</keyword>
<dbReference type="InterPro" id="IPR012786">
    <property type="entry name" value="Protocat_dOase_a"/>
</dbReference>
<evidence type="ECO:0000313" key="5">
    <source>
        <dbReference type="EMBL" id="AYF98226.1"/>
    </source>
</evidence>
<dbReference type="GO" id="GO:0008199">
    <property type="term" value="F:ferric iron binding"/>
    <property type="evidence" value="ECO:0007669"/>
    <property type="project" value="InterPro"/>
</dbReference>
<keyword evidence="3 5" id="KW-0560">Oxidoreductase</keyword>
<feature type="domain" description="Intradiol ring-cleavage dioxygenases" evidence="4">
    <location>
        <begin position="29"/>
        <end position="106"/>
    </location>
</feature>